<protein>
    <submittedName>
        <fullName evidence="7">Uncharacterized protein</fullName>
    </submittedName>
</protein>
<keyword evidence="2" id="KW-0539">Nucleus</keyword>
<evidence type="ECO:0000313" key="8">
    <source>
        <dbReference type="Proteomes" id="UP000326396"/>
    </source>
</evidence>
<evidence type="ECO:0000256" key="4">
    <source>
        <dbReference type="ARBA" id="ARBA00024208"/>
    </source>
</evidence>
<gene>
    <name evidence="7" type="ORF">E3N88_19682</name>
</gene>
<keyword evidence="1 5" id="KW-0175">Coiled coil</keyword>
<dbReference type="PANTHER" id="PTHR31908:SF9">
    <property type="entry name" value="PROTEIN CROWDED NUCLEI 3"/>
    <property type="match status" value="1"/>
</dbReference>
<proteinExistence type="inferred from homology"/>
<dbReference type="GO" id="GO:0006997">
    <property type="term" value="P:nucleus organization"/>
    <property type="evidence" value="ECO:0007669"/>
    <property type="project" value="InterPro"/>
</dbReference>
<feature type="compositionally biased region" description="Basic residues" evidence="6">
    <location>
        <begin position="998"/>
        <end position="1012"/>
    </location>
</feature>
<dbReference type="GO" id="GO:0005652">
    <property type="term" value="C:nuclear lamina"/>
    <property type="evidence" value="ECO:0007669"/>
    <property type="project" value="UniProtKB-SubCell"/>
</dbReference>
<name>A0A5N6NP16_9ASTR</name>
<sequence>MIISTEKKTEVTYLKRITSLSCAYGSKDNAGARLQAVRCPYESLEPQTATAMGLVVAVKNSGPYFGPNLKAVMMIKLEVGTNGRPEVEVDDNNEANVMMYTTQQRLTRSPLSITPRADGQTFVNPIRHVSAKGKAVAFIDGPPPPPPPPPIGLLDESAAAEGEGLYDWRRFKEAGLLDEAIMERKDREALVDKVDRLEKELFDYQYNMGLLLIENKDLMANNEELKEALAETQEIVKREEAAHYMALSEVEKRYDDLKKALEFEKRCQADLEKALREIGEENKQIKFKSQTNLADAKNIVAGIEDKARQVEEKMQHADAKLAEAERKCLDLDQRLQELETHESMLQSERQSFIAGREAWENTYSKQKDDLREWERKLQEGEERLCEGRRIINLREEKVSEIEKTVKLKEKELEDAHNKIASSILESKKKEDDINRRLLDLVAKEEQAGLIRKNLEIKEKELLDLTEKLTAKERVEIQKLLDSHKDALDSKRRKFDLEMDEKRKAIEADMRSKIESVDQKMDELNHKEEKLRKLEQSLEKKSARLNEKDKEIDLKSKSLKEKEKSSKAEAKKLEIDKKQLLVEKESLEVLKVNLEKLKDEITQNELHVQEEIEKLKITEDERTNYSHLQLELKEEIERCRLQKELYMKEIDDLKKDRLNFEQEWESLDEKKSVIRKEIMEFNEQKENFEKKLKTEQEKVEEEKLSTKDYIRQQMEVVKLEKETFEATMKHEETLLVEKYENERRQFLHDFEKRKRDFEVNLNNKKMEMERNLQEKEKVFEELREKELDNINYLKEVVRKDFEELKSERQRLDKEKNEIVLNDHKLKENQLEVQNDINDLAVLNKKIKDQREDFVKERTSFIKFVEKLKNCENCGEIIRSFELSDMQIPEVRDGSPNPRTSDEYSKKSDGIIANKLKSWVSTTVFKLSPHRKTKQQHDEIPKTIQPETVTDLDAKIDHDNIVQKEKVGFANASHDDDQTYMGSKSLEVPEASEQSEMKSGRKKPVRKPKGKAHKTPTVESVPEDESKKTEGPTTRKRAHADSSLVSESEMDGESEAHSASVTTGGNDGRRKRRQTVAPSPLTPGGSRYNLRRHKAEDIAPQAKVSTNNRKKKEVPGTKEHEIVPIMDPRTTSDDVSVKNDSQISDTACTFCYDIYP</sequence>
<comment type="subcellular location">
    <subcellularLocation>
        <location evidence="3">Nucleus lamina</location>
    </subcellularLocation>
</comment>
<comment type="similarity">
    <text evidence="4">Belongs to the CRWN family.</text>
</comment>
<dbReference type="PANTHER" id="PTHR31908">
    <property type="entry name" value="PROTEIN CROWDED NUCLEI 4"/>
    <property type="match status" value="1"/>
</dbReference>
<accession>A0A5N6NP16</accession>
<evidence type="ECO:0000256" key="3">
    <source>
        <dbReference type="ARBA" id="ARBA00024186"/>
    </source>
</evidence>
<evidence type="ECO:0000256" key="2">
    <source>
        <dbReference type="ARBA" id="ARBA00023242"/>
    </source>
</evidence>
<feature type="coiled-coil region" evidence="5">
    <location>
        <begin position="746"/>
        <end position="820"/>
    </location>
</feature>
<evidence type="ECO:0000313" key="7">
    <source>
        <dbReference type="EMBL" id="KAD4983011.1"/>
    </source>
</evidence>
<dbReference type="InterPro" id="IPR040418">
    <property type="entry name" value="CRWN"/>
</dbReference>
<evidence type="ECO:0000256" key="1">
    <source>
        <dbReference type="ARBA" id="ARBA00023054"/>
    </source>
</evidence>
<feature type="coiled-coil region" evidence="5">
    <location>
        <begin position="506"/>
        <end position="704"/>
    </location>
</feature>
<feature type="compositionally biased region" description="Basic and acidic residues" evidence="6">
    <location>
        <begin position="1111"/>
        <end position="1120"/>
    </location>
</feature>
<dbReference type="Proteomes" id="UP000326396">
    <property type="component" value="Linkage Group LG18"/>
</dbReference>
<feature type="coiled-coil region" evidence="5">
    <location>
        <begin position="180"/>
        <end position="418"/>
    </location>
</feature>
<comment type="caution">
    <text evidence="7">The sequence shown here is derived from an EMBL/GenBank/DDBJ whole genome shotgun (WGS) entry which is preliminary data.</text>
</comment>
<dbReference type="AlphaFoldDB" id="A0A5N6NP16"/>
<feature type="region of interest" description="Disordered" evidence="6">
    <location>
        <begin position="887"/>
        <end position="906"/>
    </location>
</feature>
<organism evidence="7 8">
    <name type="scientific">Mikania micrantha</name>
    <name type="common">bitter vine</name>
    <dbReference type="NCBI Taxonomy" id="192012"/>
    <lineage>
        <taxon>Eukaryota</taxon>
        <taxon>Viridiplantae</taxon>
        <taxon>Streptophyta</taxon>
        <taxon>Embryophyta</taxon>
        <taxon>Tracheophyta</taxon>
        <taxon>Spermatophyta</taxon>
        <taxon>Magnoliopsida</taxon>
        <taxon>eudicotyledons</taxon>
        <taxon>Gunneridae</taxon>
        <taxon>Pentapetalae</taxon>
        <taxon>asterids</taxon>
        <taxon>campanulids</taxon>
        <taxon>Asterales</taxon>
        <taxon>Asteraceae</taxon>
        <taxon>Asteroideae</taxon>
        <taxon>Heliantheae alliance</taxon>
        <taxon>Eupatorieae</taxon>
        <taxon>Mikania</taxon>
    </lineage>
</organism>
<dbReference type="OrthoDB" id="673795at2759"/>
<dbReference type="EMBL" id="SZYD01000010">
    <property type="protein sequence ID" value="KAD4983011.1"/>
    <property type="molecule type" value="Genomic_DNA"/>
</dbReference>
<evidence type="ECO:0000256" key="6">
    <source>
        <dbReference type="SAM" id="MobiDB-lite"/>
    </source>
</evidence>
<feature type="region of interest" description="Disordered" evidence="6">
    <location>
        <begin position="984"/>
        <end position="1138"/>
    </location>
</feature>
<keyword evidence="8" id="KW-1185">Reference proteome</keyword>
<reference evidence="7 8" key="1">
    <citation type="submission" date="2019-05" db="EMBL/GenBank/DDBJ databases">
        <title>Mikania micrantha, genome provides insights into the molecular mechanism of rapid growth.</title>
        <authorList>
            <person name="Liu B."/>
        </authorList>
    </citation>
    <scope>NUCLEOTIDE SEQUENCE [LARGE SCALE GENOMIC DNA]</scope>
    <source>
        <strain evidence="7">NLD-2019</strain>
        <tissue evidence="7">Leaf</tissue>
    </source>
</reference>
<evidence type="ECO:0000256" key="5">
    <source>
        <dbReference type="SAM" id="Coils"/>
    </source>
</evidence>